<protein>
    <submittedName>
        <fullName evidence="2">LAGLIDADG endonuclease</fullName>
    </submittedName>
</protein>
<dbReference type="InterPro" id="IPR027434">
    <property type="entry name" value="Homing_endonucl"/>
</dbReference>
<reference evidence="2" key="1">
    <citation type="journal article" date="2016" name="PLoS ONE">
        <title>Intron Derived Size Polymorphism in the Mitochondrial Genomes of Closely Related Chrysoporthe Species.</title>
        <authorList>
            <person name="Kanzi A.M."/>
            <person name="Wingfield B.D."/>
            <person name="Steenkamp E.T."/>
            <person name="Naidoo S."/>
            <person name="van der Merwe N.A."/>
        </authorList>
    </citation>
    <scope>NUCLEOTIDE SEQUENCE</scope>
</reference>
<dbReference type="Gene3D" id="3.10.28.10">
    <property type="entry name" value="Homing endonucleases"/>
    <property type="match status" value="1"/>
</dbReference>
<proteinExistence type="predicted"/>
<dbReference type="PANTHER" id="PTHR36181:SF2">
    <property type="entry name" value="INTRON-ENCODED ENDONUCLEASE AI3-RELATED"/>
    <property type="match status" value="1"/>
</dbReference>
<name>A0A191MWS7_9PEZI</name>
<dbReference type="GeneID" id="31078126"/>
<dbReference type="PANTHER" id="PTHR36181">
    <property type="entry name" value="INTRON-ENCODED ENDONUCLEASE AI3-RELATED"/>
    <property type="match status" value="1"/>
</dbReference>
<feature type="domain" description="Homing endonuclease LAGLIDADG" evidence="1">
    <location>
        <begin position="65"/>
        <end position="155"/>
    </location>
</feature>
<dbReference type="SUPFAM" id="SSF55608">
    <property type="entry name" value="Homing endonucleases"/>
    <property type="match status" value="1"/>
</dbReference>
<dbReference type="GO" id="GO:0005739">
    <property type="term" value="C:mitochondrion"/>
    <property type="evidence" value="ECO:0007669"/>
    <property type="project" value="UniProtKB-ARBA"/>
</dbReference>
<dbReference type="Pfam" id="PF00961">
    <property type="entry name" value="LAGLIDADG_1"/>
    <property type="match status" value="1"/>
</dbReference>
<keyword evidence="2" id="KW-0540">Nuclease</keyword>
<sequence>MLLKHSLFFLTQNRINQYNLLLYTLENNIKKWEFLPEVIPNYMPWVMETPKDIMQNVLYFKDWFTGFVVAEGSFYVQANKEICFNVGQKGNSVLMNTIYLLFEPSRALDYTKSKDLSIVRMSSVKDIQKVINFFSFEDHYPLTGYKKESYIVWLKSLKESNRYKDLNFPLTGKEVGVLG</sequence>
<dbReference type="InterPro" id="IPR004860">
    <property type="entry name" value="LAGLIDADG_dom"/>
</dbReference>
<dbReference type="RefSeq" id="YP_009261984.1">
    <property type="nucleotide sequence ID" value="NC_030522.1"/>
</dbReference>
<accession>A0A191MWS7</accession>
<dbReference type="InterPro" id="IPR051289">
    <property type="entry name" value="LAGLIDADG_Endonuclease"/>
</dbReference>
<evidence type="ECO:0000259" key="1">
    <source>
        <dbReference type="Pfam" id="PF00961"/>
    </source>
</evidence>
<keyword evidence="2" id="KW-0496">Mitochondrion</keyword>
<evidence type="ECO:0000313" key="2">
    <source>
        <dbReference type="EMBL" id="AMX22059.1"/>
    </source>
</evidence>
<dbReference type="AlphaFoldDB" id="A0A191MWS7"/>
<gene>
    <name evidence="2" type="primary">orf179</name>
</gene>
<keyword evidence="2" id="KW-0255">Endonuclease</keyword>
<dbReference type="GO" id="GO:0004519">
    <property type="term" value="F:endonuclease activity"/>
    <property type="evidence" value="ECO:0007669"/>
    <property type="project" value="UniProtKB-KW"/>
</dbReference>
<geneLocation type="mitochondrion" evidence="2"/>
<dbReference type="EMBL" id="KT380883">
    <property type="protein sequence ID" value="AMX22059.1"/>
    <property type="molecule type" value="Genomic_DNA"/>
</dbReference>
<organism evidence="2">
    <name type="scientific">Chrysoporthe austroafricana</name>
    <dbReference type="NCBI Taxonomy" id="354353"/>
    <lineage>
        <taxon>Eukaryota</taxon>
        <taxon>Fungi</taxon>
        <taxon>Dikarya</taxon>
        <taxon>Ascomycota</taxon>
        <taxon>Pezizomycotina</taxon>
        <taxon>Sordariomycetes</taxon>
        <taxon>Sordariomycetidae</taxon>
        <taxon>Diaporthales</taxon>
        <taxon>Cryphonectriaceae</taxon>
        <taxon>Cryphonectria-Endothia species complex</taxon>
        <taxon>Chrysoporthe</taxon>
    </lineage>
</organism>
<keyword evidence="2" id="KW-0378">Hydrolase</keyword>